<feature type="region of interest" description="Disordered" evidence="1">
    <location>
        <begin position="1"/>
        <end position="26"/>
    </location>
</feature>
<name>A0A2R4AQE7_9CAUD</name>
<evidence type="ECO:0000313" key="2">
    <source>
        <dbReference type="EMBL" id="AVR77271.1"/>
    </source>
</evidence>
<dbReference type="KEGG" id="vg:60332486"/>
<organism evidence="2 3">
    <name type="scientific">Mycobacterium phage OwlsT2W</name>
    <dbReference type="NCBI Taxonomy" id="2126954"/>
    <lineage>
        <taxon>Viruses</taxon>
        <taxon>Duplodnaviria</taxon>
        <taxon>Heunggongvirae</taxon>
        <taxon>Uroviricota</taxon>
        <taxon>Caudoviricetes</taxon>
        <taxon>Gracegardnervirinae</taxon>
        <taxon>Cheoctovirus</taxon>
        <taxon>Cheoctovirus owlsT2W</taxon>
    </lineage>
</organism>
<gene>
    <name evidence="2" type="primary">83</name>
    <name evidence="2" type="ORF">SEA_OWLST2W_83</name>
</gene>
<dbReference type="Proteomes" id="UP000244848">
    <property type="component" value="Segment"/>
</dbReference>
<evidence type="ECO:0000313" key="3">
    <source>
        <dbReference type="Proteomes" id="UP000244848"/>
    </source>
</evidence>
<reference evidence="3" key="1">
    <citation type="submission" date="2018-03" db="EMBL/GenBank/DDBJ databases">
        <authorList>
            <person name="Keele B.F."/>
        </authorList>
    </citation>
    <scope>NUCLEOTIDE SEQUENCE [LARGE SCALE GENOMIC DNA]</scope>
</reference>
<dbReference type="EMBL" id="MH051257">
    <property type="protein sequence ID" value="AVR77271.1"/>
    <property type="molecule type" value="Genomic_DNA"/>
</dbReference>
<sequence length="55" mass="6164">MTPDNEDEELDAARMRPPGLWRTTRKTVIPTIPTWIRTSPTSLTRPAGCRDGARA</sequence>
<protein>
    <submittedName>
        <fullName evidence="2">Uncharacterized protein</fullName>
    </submittedName>
</protein>
<accession>A0A2R4AQE7</accession>
<keyword evidence="3" id="KW-1185">Reference proteome</keyword>
<proteinExistence type="predicted"/>
<dbReference type="RefSeq" id="YP_009960977.1">
    <property type="nucleotide sequence ID" value="NC_051695.1"/>
</dbReference>
<dbReference type="GeneID" id="60332486"/>
<evidence type="ECO:0000256" key="1">
    <source>
        <dbReference type="SAM" id="MobiDB-lite"/>
    </source>
</evidence>
<feature type="compositionally biased region" description="Acidic residues" evidence="1">
    <location>
        <begin position="1"/>
        <end position="10"/>
    </location>
</feature>